<geneLocation type="plasmid" evidence="9">
    <name>unnamed1</name>
</geneLocation>
<reference evidence="9" key="1">
    <citation type="submission" date="2024-07" db="EMBL/GenBank/DDBJ databases">
        <authorList>
            <person name="Yu S.T."/>
        </authorList>
    </citation>
    <scope>NUCLEOTIDE SEQUENCE</scope>
    <source>
        <strain evidence="9">R02</strain>
        <plasmid evidence="9">unnamed1</plasmid>
    </source>
</reference>
<dbReference type="InterPro" id="IPR002397">
    <property type="entry name" value="Cyt_P450_B"/>
</dbReference>
<dbReference type="GO" id="GO:0004497">
    <property type="term" value="F:monooxygenase activity"/>
    <property type="evidence" value="ECO:0007669"/>
    <property type="project" value="UniProtKB-KW"/>
</dbReference>
<dbReference type="AlphaFoldDB" id="A0AB39LXB7"/>
<dbReference type="Gene3D" id="1.10.630.10">
    <property type="entry name" value="Cytochrome P450"/>
    <property type="match status" value="1"/>
</dbReference>
<proteinExistence type="inferred from homology"/>
<keyword evidence="3 8" id="KW-0349">Heme</keyword>
<name>A0AB39LXB7_9ACTN</name>
<dbReference type="Pfam" id="PF00067">
    <property type="entry name" value="p450"/>
    <property type="match status" value="1"/>
</dbReference>
<dbReference type="SUPFAM" id="SSF48264">
    <property type="entry name" value="Cytochrome P450"/>
    <property type="match status" value="1"/>
</dbReference>
<dbReference type="PRINTS" id="PR00359">
    <property type="entry name" value="BP450"/>
</dbReference>
<dbReference type="RefSeq" id="WP_369153483.1">
    <property type="nucleotide sequence ID" value="NZ_CP163430.1"/>
</dbReference>
<keyword evidence="7 8" id="KW-0503">Monooxygenase</keyword>
<evidence type="ECO:0000256" key="6">
    <source>
        <dbReference type="ARBA" id="ARBA00023004"/>
    </source>
</evidence>
<dbReference type="PROSITE" id="PS00086">
    <property type="entry name" value="CYTOCHROME_P450"/>
    <property type="match status" value="1"/>
</dbReference>
<dbReference type="GO" id="GO:0020037">
    <property type="term" value="F:heme binding"/>
    <property type="evidence" value="ECO:0007669"/>
    <property type="project" value="InterPro"/>
</dbReference>
<dbReference type="PANTHER" id="PTHR46696">
    <property type="entry name" value="P450, PUTATIVE (EUROFUNG)-RELATED"/>
    <property type="match status" value="1"/>
</dbReference>
<evidence type="ECO:0000256" key="2">
    <source>
        <dbReference type="ARBA" id="ARBA00010617"/>
    </source>
</evidence>
<sequence length="393" mass="42652">MDKTVERSGFCPSWGPLPDFLNPPPLPGDLKVKRAKAPSGVGMWVVSDYHLARRILSDKRFSRSLAAGPEGAKMGITDPSPESIISMDGQEHAKLRRLVAGTFTQSRIAELQPFVETLVAEMLDDVASQGPQGDLVSGLAAPLPIHVICHVMGIPLEDRQYFAGHVAVLFDLTDAPGDGKDRTLSLIRYMTSLIARKRREKKRGTDLISALIEACDSDGKLTNRAMVTLCLAILTAGYETTVDQISLTMLNLLSRPENADALRNNPSLIPQFTEDALRTNPSVTTTFARMATEPVEVAGLTIGAGEAVIVDVLGANYSLAELESHDSLRPMHLTFGYGVHRCLGAHLAKIQLIAAIRGVLTRLPPVSLAEDIRALEWKTGHATRGLNRLLVSW</sequence>
<comment type="cofactor">
    <cofactor evidence="1">
        <name>heme</name>
        <dbReference type="ChEBI" id="CHEBI:30413"/>
    </cofactor>
</comment>
<dbReference type="PANTHER" id="PTHR46696:SF5">
    <property type="entry name" value="CYTOCHROME P450 BJ-1"/>
    <property type="match status" value="1"/>
</dbReference>
<evidence type="ECO:0000313" key="9">
    <source>
        <dbReference type="EMBL" id="XDP98409.1"/>
    </source>
</evidence>
<dbReference type="GO" id="GO:0016705">
    <property type="term" value="F:oxidoreductase activity, acting on paired donors, with incorporation or reduction of molecular oxygen"/>
    <property type="evidence" value="ECO:0007669"/>
    <property type="project" value="InterPro"/>
</dbReference>
<dbReference type="InterPro" id="IPR001128">
    <property type="entry name" value="Cyt_P450"/>
</dbReference>
<gene>
    <name evidence="9" type="ORF">AB5J57_33415</name>
</gene>
<dbReference type="InterPro" id="IPR036396">
    <property type="entry name" value="Cyt_P450_sf"/>
</dbReference>
<keyword evidence="9" id="KW-0614">Plasmid</keyword>
<keyword evidence="5 8" id="KW-0560">Oxidoreductase</keyword>
<comment type="similarity">
    <text evidence="2 8">Belongs to the cytochrome P450 family.</text>
</comment>
<accession>A0AB39LXB7</accession>
<dbReference type="FunFam" id="1.10.630.10:FF:000018">
    <property type="entry name" value="Cytochrome P450 monooxygenase"/>
    <property type="match status" value="1"/>
</dbReference>
<keyword evidence="4 8" id="KW-0479">Metal-binding</keyword>
<evidence type="ECO:0000256" key="4">
    <source>
        <dbReference type="ARBA" id="ARBA00022723"/>
    </source>
</evidence>
<keyword evidence="6 8" id="KW-0408">Iron</keyword>
<organism evidence="9">
    <name type="scientific">Streptomyces sp. R02</name>
    <dbReference type="NCBI Taxonomy" id="3238623"/>
    <lineage>
        <taxon>Bacteria</taxon>
        <taxon>Bacillati</taxon>
        <taxon>Actinomycetota</taxon>
        <taxon>Actinomycetes</taxon>
        <taxon>Kitasatosporales</taxon>
        <taxon>Streptomycetaceae</taxon>
        <taxon>Streptomyces</taxon>
    </lineage>
</organism>
<dbReference type="InterPro" id="IPR017972">
    <property type="entry name" value="Cyt_P450_CS"/>
</dbReference>
<evidence type="ECO:0000256" key="1">
    <source>
        <dbReference type="ARBA" id="ARBA00001971"/>
    </source>
</evidence>
<evidence type="ECO:0000256" key="5">
    <source>
        <dbReference type="ARBA" id="ARBA00023002"/>
    </source>
</evidence>
<evidence type="ECO:0000256" key="3">
    <source>
        <dbReference type="ARBA" id="ARBA00022617"/>
    </source>
</evidence>
<evidence type="ECO:0000256" key="7">
    <source>
        <dbReference type="ARBA" id="ARBA00023033"/>
    </source>
</evidence>
<evidence type="ECO:0000256" key="8">
    <source>
        <dbReference type="RuleBase" id="RU000461"/>
    </source>
</evidence>
<protein>
    <submittedName>
        <fullName evidence="9">Cytochrome P450</fullName>
    </submittedName>
</protein>
<dbReference type="GO" id="GO:0005506">
    <property type="term" value="F:iron ion binding"/>
    <property type="evidence" value="ECO:0007669"/>
    <property type="project" value="InterPro"/>
</dbReference>
<dbReference type="EMBL" id="CP163430">
    <property type="protein sequence ID" value="XDP98409.1"/>
    <property type="molecule type" value="Genomic_DNA"/>
</dbReference>